<dbReference type="Proteomes" id="UP000554482">
    <property type="component" value="Unassembled WGS sequence"/>
</dbReference>
<protein>
    <submittedName>
        <fullName evidence="2">Uncharacterized protein</fullName>
    </submittedName>
</protein>
<name>A0A7J6W808_THATH</name>
<dbReference type="EMBL" id="JABWDY010019936">
    <property type="protein sequence ID" value="KAF5193529.1"/>
    <property type="molecule type" value="Genomic_DNA"/>
</dbReference>
<feature type="region of interest" description="Disordered" evidence="1">
    <location>
        <begin position="73"/>
        <end position="221"/>
    </location>
</feature>
<dbReference type="PRINTS" id="PR01217">
    <property type="entry name" value="PRICHEXTENSN"/>
</dbReference>
<comment type="caution">
    <text evidence="2">The sequence shown here is derived from an EMBL/GenBank/DDBJ whole genome shotgun (WGS) entry which is preliminary data.</text>
</comment>
<proteinExistence type="predicted"/>
<dbReference type="AlphaFoldDB" id="A0A7J6W808"/>
<feature type="compositionally biased region" description="Pro residues" evidence="1">
    <location>
        <begin position="105"/>
        <end position="124"/>
    </location>
</feature>
<gene>
    <name evidence="2" type="ORF">FRX31_016884</name>
</gene>
<feature type="region of interest" description="Disordered" evidence="1">
    <location>
        <begin position="1"/>
        <end position="20"/>
    </location>
</feature>
<feature type="compositionally biased region" description="Pro residues" evidence="1">
    <location>
        <begin position="176"/>
        <end position="187"/>
    </location>
</feature>
<evidence type="ECO:0000313" key="2">
    <source>
        <dbReference type="EMBL" id="KAF5193529.1"/>
    </source>
</evidence>
<evidence type="ECO:0000313" key="3">
    <source>
        <dbReference type="Proteomes" id="UP000554482"/>
    </source>
</evidence>
<keyword evidence="3" id="KW-1185">Reference proteome</keyword>
<feature type="compositionally biased region" description="Low complexity" evidence="1">
    <location>
        <begin position="188"/>
        <end position="199"/>
    </location>
</feature>
<accession>A0A7J6W808</accession>
<evidence type="ECO:0000256" key="1">
    <source>
        <dbReference type="SAM" id="MobiDB-lite"/>
    </source>
</evidence>
<dbReference type="OrthoDB" id="6628769at2759"/>
<sequence>MSNQRQPGPRDPLSEAAGLLDRTTRLLRQATATSTGTTAARVRQLSTDQLRRDPALWAAYQKGWADCKATFQRAAQAVPTKPPGPHRSRSRDQHRPPTAATAQQPPRPLLPIAVRPPPAAPPAPLSNAAPAKTARQRRDRARLLQYQQQRKEAARATSTKPVPPPPAFSDMELATTPPPTTQPPSPTPTAATTSVTPIPKVQAPEAPAATGDASDPIDWEGMDVSLTPVAYDDIERLESTWWTASPSSTPASSPKHL</sequence>
<organism evidence="2 3">
    <name type="scientific">Thalictrum thalictroides</name>
    <name type="common">Rue-anemone</name>
    <name type="synonym">Anemone thalictroides</name>
    <dbReference type="NCBI Taxonomy" id="46969"/>
    <lineage>
        <taxon>Eukaryota</taxon>
        <taxon>Viridiplantae</taxon>
        <taxon>Streptophyta</taxon>
        <taxon>Embryophyta</taxon>
        <taxon>Tracheophyta</taxon>
        <taxon>Spermatophyta</taxon>
        <taxon>Magnoliopsida</taxon>
        <taxon>Ranunculales</taxon>
        <taxon>Ranunculaceae</taxon>
        <taxon>Thalictroideae</taxon>
        <taxon>Thalictrum</taxon>
    </lineage>
</organism>
<feature type="compositionally biased region" description="Low complexity" evidence="1">
    <location>
        <begin position="29"/>
        <end position="40"/>
    </location>
</feature>
<reference evidence="2 3" key="1">
    <citation type="submission" date="2020-06" db="EMBL/GenBank/DDBJ databases">
        <title>Transcriptomic and genomic resources for Thalictrum thalictroides and T. hernandezii: Facilitating candidate gene discovery in an emerging model plant lineage.</title>
        <authorList>
            <person name="Arias T."/>
            <person name="Riano-Pachon D.M."/>
            <person name="Di Stilio V.S."/>
        </authorList>
    </citation>
    <scope>NUCLEOTIDE SEQUENCE [LARGE SCALE GENOMIC DNA]</scope>
    <source>
        <strain evidence="3">cv. WT478/WT964</strain>
        <tissue evidence="2">Leaves</tissue>
    </source>
</reference>
<feature type="region of interest" description="Disordered" evidence="1">
    <location>
        <begin position="29"/>
        <end position="52"/>
    </location>
</feature>